<feature type="transmembrane region" description="Helical" evidence="1">
    <location>
        <begin position="220"/>
        <end position="239"/>
    </location>
</feature>
<feature type="transmembrane region" description="Helical" evidence="1">
    <location>
        <begin position="271"/>
        <end position="291"/>
    </location>
</feature>
<evidence type="ECO:0008006" key="4">
    <source>
        <dbReference type="Google" id="ProtNLM"/>
    </source>
</evidence>
<dbReference type="Proteomes" id="UP001580391">
    <property type="component" value="Unassembled WGS sequence"/>
</dbReference>
<organism evidence="2 3">
    <name type="scientific">Leptospira wolffii</name>
    <dbReference type="NCBI Taxonomy" id="409998"/>
    <lineage>
        <taxon>Bacteria</taxon>
        <taxon>Pseudomonadati</taxon>
        <taxon>Spirochaetota</taxon>
        <taxon>Spirochaetia</taxon>
        <taxon>Leptospirales</taxon>
        <taxon>Leptospiraceae</taxon>
        <taxon>Leptospira</taxon>
    </lineage>
</organism>
<dbReference type="RefSeq" id="WP_375516573.1">
    <property type="nucleotide sequence ID" value="NZ_JBHILI010000001.1"/>
</dbReference>
<protein>
    <recommendedName>
        <fullName evidence="4">Glycosyltransferase RgtA/B/C/D-like domain-containing protein</fullName>
    </recommendedName>
</protein>
<keyword evidence="3" id="KW-1185">Reference proteome</keyword>
<accession>A0ABV5BJK7</accession>
<reference evidence="2 3" key="1">
    <citation type="submission" date="2024-09" db="EMBL/GenBank/DDBJ databases">
        <title>Taxonomic and Genotyping Characterization of Leptospira Strains isolated from Multiple Sources in Colombia highlights the importance of intermediate species.</title>
        <authorList>
            <person name="Torres Higuera L."/>
            <person name="Rojas Tapias D."/>
            <person name="Jimenez Velasquez S."/>
            <person name="Renjifo Ibanez C."/>
        </authorList>
    </citation>
    <scope>NUCLEOTIDE SEQUENCE [LARGE SCALE GENOMIC DNA]</scope>
    <source>
        <strain evidence="2 3">Lep080</strain>
    </source>
</reference>
<feature type="transmembrane region" description="Helical" evidence="1">
    <location>
        <begin position="311"/>
        <end position="336"/>
    </location>
</feature>
<evidence type="ECO:0000256" key="1">
    <source>
        <dbReference type="SAM" id="Phobius"/>
    </source>
</evidence>
<keyword evidence="1" id="KW-0812">Transmembrane</keyword>
<evidence type="ECO:0000313" key="2">
    <source>
        <dbReference type="EMBL" id="MFB5735497.1"/>
    </source>
</evidence>
<keyword evidence="1" id="KW-1133">Transmembrane helix</keyword>
<keyword evidence="1" id="KW-0472">Membrane</keyword>
<feature type="transmembrane region" description="Helical" evidence="1">
    <location>
        <begin position="176"/>
        <end position="200"/>
    </location>
</feature>
<name>A0ABV5BJK7_9LEPT</name>
<dbReference type="EMBL" id="JBHILJ010000001">
    <property type="protein sequence ID" value="MFB5735497.1"/>
    <property type="molecule type" value="Genomic_DNA"/>
</dbReference>
<sequence length="545" mass="62733">MIGLPLRTDPIGSIRNLLFKLKSIPGIEIWTAIGLLLAVSYWNAWLSDDAFVSFRVVDNFVNGYGLRWNIDERVQVFTNPLLVLLLILPYSLWQNIVVISLIVSFLFCLGTILLLRKISSSGSAFLLAIGFLLSSKAFVDYLYSGLENSLNYFIQTFFFYIYWTKRDGSNDSRFPLLVLIASVGFVSRMDFVLIFVLPLFFRFYAEVKSGKWNKTSLGKVLLAGLPAILWLLFAAFYYGSFLPNTYYAKTNVVDSFRSIIAQGFAYYRFQFVWDPISFASIPLLILLRISFKKNVGSFWEGILYSIPYSLYILSVGGDFMAGRFFGYIILLFGLSIARMDSFEWREKVIAFAFLIIYSFSFSDAPIRTPDENTISAKRIIGKEGITDERFYYYNLTSLISRGASSSLLIPLAEKRQILPPEKRVFVTRNIGFVGFLMGPKYHIVDFYALSDPLLSRIFGFGRIGHKIRAIPAGYLDSLESGKNQLSSSDLREYYEGIRVLTQADIFDSRRWDLFWNFQFGRQRRFYNVYQIDDKVVAKSIHDYFH</sequence>
<gene>
    <name evidence="2" type="ORF">ACE5IX_03200</name>
</gene>
<evidence type="ECO:0000313" key="3">
    <source>
        <dbReference type="Proteomes" id="UP001580391"/>
    </source>
</evidence>
<comment type="caution">
    <text evidence="2">The sequence shown here is derived from an EMBL/GenBank/DDBJ whole genome shotgun (WGS) entry which is preliminary data.</text>
</comment>
<feature type="transmembrane region" description="Helical" evidence="1">
    <location>
        <begin position="348"/>
        <end position="366"/>
    </location>
</feature>
<feature type="transmembrane region" description="Helical" evidence="1">
    <location>
        <begin position="21"/>
        <end position="42"/>
    </location>
</feature>
<feature type="transmembrane region" description="Helical" evidence="1">
    <location>
        <begin position="149"/>
        <end position="164"/>
    </location>
</feature>
<proteinExistence type="predicted"/>